<dbReference type="RefSeq" id="WP_115809886.1">
    <property type="nucleotide sequence ID" value="NZ_QUNI01000001.1"/>
</dbReference>
<dbReference type="EMBL" id="QUNI01000001">
    <property type="protein sequence ID" value="REH01958.1"/>
    <property type="molecule type" value="Genomic_DNA"/>
</dbReference>
<gene>
    <name evidence="1" type="ORF">C8P67_101445</name>
</gene>
<protein>
    <submittedName>
        <fullName evidence="1">Uncharacterized protein</fullName>
    </submittedName>
</protein>
<accession>A0A3E0EUX0</accession>
<keyword evidence="2" id="KW-1185">Reference proteome</keyword>
<evidence type="ECO:0000313" key="2">
    <source>
        <dbReference type="Proteomes" id="UP000257136"/>
    </source>
</evidence>
<dbReference type="Proteomes" id="UP000257136">
    <property type="component" value="Unassembled WGS sequence"/>
</dbReference>
<comment type="caution">
    <text evidence="1">The sequence shown here is derived from an EMBL/GenBank/DDBJ whole genome shotgun (WGS) entry which is preliminary data.</text>
</comment>
<evidence type="ECO:0000313" key="1">
    <source>
        <dbReference type="EMBL" id="REH01958.1"/>
    </source>
</evidence>
<organism evidence="1 2">
    <name type="scientific">Flavobacterium aquicola</name>
    <dbReference type="NCBI Taxonomy" id="1682742"/>
    <lineage>
        <taxon>Bacteria</taxon>
        <taxon>Pseudomonadati</taxon>
        <taxon>Bacteroidota</taxon>
        <taxon>Flavobacteriia</taxon>
        <taxon>Flavobacteriales</taxon>
        <taxon>Flavobacteriaceae</taxon>
        <taxon>Flavobacterium</taxon>
    </lineage>
</organism>
<dbReference type="OrthoDB" id="1036397at2"/>
<name>A0A3E0EUX0_9FLAO</name>
<sequence>MKNHLENILVFATNIKTENDKQKITNTLNKHSEIKQWNVDQEDIDCVLRIVTNTLSEEHIIHLIKQHDFDCAALD</sequence>
<reference evidence="1 2" key="1">
    <citation type="submission" date="2018-08" db="EMBL/GenBank/DDBJ databases">
        <title>Genomic Encyclopedia of Archaeal and Bacterial Type Strains, Phase II (KMG-II): from individual species to whole genera.</title>
        <authorList>
            <person name="Goeker M."/>
        </authorList>
    </citation>
    <scope>NUCLEOTIDE SEQUENCE [LARGE SCALE GENOMIC DNA]</scope>
    <source>
        <strain evidence="1 2">DSM 100880</strain>
    </source>
</reference>
<proteinExistence type="predicted"/>
<dbReference type="AlphaFoldDB" id="A0A3E0EUX0"/>